<dbReference type="RefSeq" id="WP_054535573.1">
    <property type="nucleotide sequence ID" value="NZ_LGKP01000025.1"/>
</dbReference>
<dbReference type="AlphaFoldDB" id="A0A0P6Y8G5"/>
<keyword evidence="9" id="KW-1185">Reference proteome</keyword>
<dbReference type="PANTHER" id="PTHR33452:SF1">
    <property type="entry name" value="INNER MEMBRANE PROTEIN YPHA-RELATED"/>
    <property type="match status" value="1"/>
</dbReference>
<gene>
    <name evidence="8" type="ORF">SE18_16570</name>
</gene>
<comment type="similarity">
    <text evidence="2">Belongs to the DoxX family.</text>
</comment>
<evidence type="ECO:0000313" key="9">
    <source>
        <dbReference type="Proteomes" id="UP000050277"/>
    </source>
</evidence>
<keyword evidence="5 7" id="KW-1133">Transmembrane helix</keyword>
<accession>A0A0P6Y8G5</accession>
<keyword evidence="4 7" id="KW-0812">Transmembrane</keyword>
<organism evidence="8 9">
    <name type="scientific">Herpetosiphon geysericola</name>
    <dbReference type="NCBI Taxonomy" id="70996"/>
    <lineage>
        <taxon>Bacteria</taxon>
        <taxon>Bacillati</taxon>
        <taxon>Chloroflexota</taxon>
        <taxon>Chloroflexia</taxon>
        <taxon>Herpetosiphonales</taxon>
        <taxon>Herpetosiphonaceae</taxon>
        <taxon>Herpetosiphon</taxon>
    </lineage>
</organism>
<evidence type="ECO:0000256" key="5">
    <source>
        <dbReference type="ARBA" id="ARBA00022989"/>
    </source>
</evidence>
<sequence length="139" mass="14995">MKSAQLSAIAWTLLRVVVGIVFVIHGWSKVTMIGEIAATFGNQYQLPIPAVLAWLVATIEFLGGLALTVGVYSRWAALLLGCVMLGAIKVHWGKFFYYAEGMEYDLVLLTVCLVIGLNGGGPYSVDELVLNKPPAKKPA</sequence>
<reference evidence="8 9" key="1">
    <citation type="submission" date="2015-07" db="EMBL/GenBank/DDBJ databases">
        <title>Whole genome sequence of Herpetosiphon geysericola DSM 7119.</title>
        <authorList>
            <person name="Hemp J."/>
            <person name="Ward L.M."/>
            <person name="Pace L.A."/>
            <person name="Fischer W.W."/>
        </authorList>
    </citation>
    <scope>NUCLEOTIDE SEQUENCE [LARGE SCALE GENOMIC DNA]</scope>
    <source>
        <strain evidence="8 9">DSM 7119</strain>
    </source>
</reference>
<feature type="transmembrane region" description="Helical" evidence="7">
    <location>
        <begin position="104"/>
        <end position="125"/>
    </location>
</feature>
<feature type="transmembrane region" description="Helical" evidence="7">
    <location>
        <begin position="6"/>
        <end position="27"/>
    </location>
</feature>
<dbReference type="STRING" id="70996.SE18_16570"/>
<dbReference type="InterPro" id="IPR032808">
    <property type="entry name" value="DoxX"/>
</dbReference>
<comment type="caution">
    <text evidence="8">The sequence shown here is derived from an EMBL/GenBank/DDBJ whole genome shotgun (WGS) entry which is preliminary data.</text>
</comment>
<dbReference type="PANTHER" id="PTHR33452">
    <property type="entry name" value="OXIDOREDUCTASE CATD-RELATED"/>
    <property type="match status" value="1"/>
</dbReference>
<dbReference type="InterPro" id="IPR051907">
    <property type="entry name" value="DoxX-like_oxidoreductase"/>
</dbReference>
<proteinExistence type="inferred from homology"/>
<evidence type="ECO:0000256" key="4">
    <source>
        <dbReference type="ARBA" id="ARBA00022692"/>
    </source>
</evidence>
<keyword evidence="3" id="KW-1003">Cell membrane</keyword>
<evidence type="ECO:0000256" key="6">
    <source>
        <dbReference type="ARBA" id="ARBA00023136"/>
    </source>
</evidence>
<dbReference type="Proteomes" id="UP000050277">
    <property type="component" value="Unassembled WGS sequence"/>
</dbReference>
<keyword evidence="6 7" id="KW-0472">Membrane</keyword>
<evidence type="ECO:0000256" key="3">
    <source>
        <dbReference type="ARBA" id="ARBA00022475"/>
    </source>
</evidence>
<comment type="subcellular location">
    <subcellularLocation>
        <location evidence="1">Cell membrane</location>
        <topology evidence="1">Multi-pass membrane protein</topology>
    </subcellularLocation>
</comment>
<dbReference type="EMBL" id="LGKP01000025">
    <property type="protein sequence ID" value="KPL85291.1"/>
    <property type="molecule type" value="Genomic_DNA"/>
</dbReference>
<evidence type="ECO:0008006" key="10">
    <source>
        <dbReference type="Google" id="ProtNLM"/>
    </source>
</evidence>
<dbReference type="OrthoDB" id="886570at2"/>
<evidence type="ECO:0000313" key="8">
    <source>
        <dbReference type="EMBL" id="KPL85291.1"/>
    </source>
</evidence>
<dbReference type="GO" id="GO:0005886">
    <property type="term" value="C:plasma membrane"/>
    <property type="evidence" value="ECO:0007669"/>
    <property type="project" value="UniProtKB-SubCell"/>
</dbReference>
<feature type="transmembrane region" description="Helical" evidence="7">
    <location>
        <begin position="48"/>
        <end position="69"/>
    </location>
</feature>
<protein>
    <recommendedName>
        <fullName evidence="10">DoxX family protein</fullName>
    </recommendedName>
</protein>
<evidence type="ECO:0000256" key="7">
    <source>
        <dbReference type="SAM" id="Phobius"/>
    </source>
</evidence>
<feature type="transmembrane region" description="Helical" evidence="7">
    <location>
        <begin position="75"/>
        <end position="92"/>
    </location>
</feature>
<dbReference type="Pfam" id="PF07681">
    <property type="entry name" value="DoxX"/>
    <property type="match status" value="1"/>
</dbReference>
<evidence type="ECO:0000256" key="2">
    <source>
        <dbReference type="ARBA" id="ARBA00006679"/>
    </source>
</evidence>
<name>A0A0P6Y8G5_9CHLR</name>
<evidence type="ECO:0000256" key="1">
    <source>
        <dbReference type="ARBA" id="ARBA00004651"/>
    </source>
</evidence>